<comment type="caution">
    <text evidence="9">The sequence shown here is derived from an EMBL/GenBank/DDBJ whole genome shotgun (WGS) entry which is preliminary data.</text>
</comment>
<keyword evidence="5 7" id="KW-0472">Membrane</keyword>
<dbReference type="SUPFAM" id="SSF103473">
    <property type="entry name" value="MFS general substrate transporter"/>
    <property type="match status" value="1"/>
</dbReference>
<evidence type="ECO:0000256" key="4">
    <source>
        <dbReference type="ARBA" id="ARBA00022989"/>
    </source>
</evidence>
<evidence type="ECO:0000256" key="2">
    <source>
        <dbReference type="ARBA" id="ARBA00022448"/>
    </source>
</evidence>
<keyword evidence="3 7" id="KW-0812">Transmembrane</keyword>
<feature type="transmembrane region" description="Helical" evidence="7">
    <location>
        <begin position="12"/>
        <end position="39"/>
    </location>
</feature>
<dbReference type="VEuPathDB" id="TriTrypDB:TcG_00520"/>
<keyword evidence="4 7" id="KW-1133">Transmembrane helix</keyword>
<dbReference type="EMBL" id="PRFC01000001">
    <property type="protein sequence ID" value="PWV21916.1"/>
    <property type="molecule type" value="Genomic_DNA"/>
</dbReference>
<feature type="transmembrane region" description="Helical" evidence="7">
    <location>
        <begin position="342"/>
        <end position="367"/>
    </location>
</feature>
<dbReference type="VEuPathDB" id="TriTrypDB:C4B63_2g812"/>
<feature type="transmembrane region" description="Helical" evidence="7">
    <location>
        <begin position="379"/>
        <end position="397"/>
    </location>
</feature>
<evidence type="ECO:0000256" key="5">
    <source>
        <dbReference type="ARBA" id="ARBA00023136"/>
    </source>
</evidence>
<feature type="transmembrane region" description="Helical" evidence="7">
    <location>
        <begin position="409"/>
        <end position="429"/>
    </location>
</feature>
<evidence type="ECO:0000256" key="1">
    <source>
        <dbReference type="ARBA" id="ARBA00004141"/>
    </source>
</evidence>
<proteinExistence type="predicted"/>
<feature type="transmembrane region" description="Helical" evidence="7">
    <location>
        <begin position="83"/>
        <end position="102"/>
    </location>
</feature>
<dbReference type="VEuPathDB" id="TriTrypDB:TcCLB.510659.28"/>
<dbReference type="VEuPathDB" id="TriTrypDB:ECC02_001423"/>
<dbReference type="AlphaFoldDB" id="A0A2V2XM78"/>
<reference evidence="9 10" key="1">
    <citation type="journal article" date="2018" name="Microb. Genom.">
        <title>Expanding an expanded genome: long-read sequencing of Trypanosoma cruzi.</title>
        <authorList>
            <person name="Berna L."/>
            <person name="Rodriguez M."/>
            <person name="Chiribao M.L."/>
            <person name="Parodi-Talice A."/>
            <person name="Pita S."/>
            <person name="Rijo G."/>
            <person name="Alvarez-Valin F."/>
            <person name="Robello C."/>
        </authorList>
    </citation>
    <scope>NUCLEOTIDE SEQUENCE [LARGE SCALE GENOMIC DNA]</scope>
    <source>
        <strain evidence="9 10">TCC</strain>
    </source>
</reference>
<evidence type="ECO:0000256" key="7">
    <source>
        <dbReference type="SAM" id="Phobius"/>
    </source>
</evidence>
<feature type="transmembrane region" description="Helical" evidence="7">
    <location>
        <begin position="140"/>
        <end position="163"/>
    </location>
</feature>
<name>A0A2V2XM78_TRYCR</name>
<dbReference type="InterPro" id="IPR011701">
    <property type="entry name" value="MFS"/>
</dbReference>
<dbReference type="GO" id="GO:0022857">
    <property type="term" value="F:transmembrane transporter activity"/>
    <property type="evidence" value="ECO:0007669"/>
    <property type="project" value="InterPro"/>
</dbReference>
<feature type="transmembrane region" description="Helical" evidence="7">
    <location>
        <begin position="51"/>
        <end position="71"/>
    </location>
</feature>
<accession>A0A2V2XM78</accession>
<dbReference type="PANTHER" id="PTHR23504:SF15">
    <property type="entry name" value="MAJOR FACILITATOR SUPERFAMILY (MFS) PROFILE DOMAIN-CONTAINING PROTEIN"/>
    <property type="match status" value="1"/>
</dbReference>
<organism evidence="9 10">
    <name type="scientific">Trypanosoma cruzi</name>
    <dbReference type="NCBI Taxonomy" id="5693"/>
    <lineage>
        <taxon>Eukaryota</taxon>
        <taxon>Discoba</taxon>
        <taxon>Euglenozoa</taxon>
        <taxon>Kinetoplastea</taxon>
        <taxon>Metakinetoplastina</taxon>
        <taxon>Trypanosomatida</taxon>
        <taxon>Trypanosomatidae</taxon>
        <taxon>Trypanosoma</taxon>
        <taxon>Schizotrypanum</taxon>
    </lineage>
</organism>
<dbReference type="VEuPathDB" id="TriTrypDB:TCSYLVIO_005862"/>
<evidence type="ECO:0000313" key="10">
    <source>
        <dbReference type="Proteomes" id="UP000246078"/>
    </source>
</evidence>
<dbReference type="PROSITE" id="PS50850">
    <property type="entry name" value="MFS"/>
    <property type="match status" value="1"/>
</dbReference>
<dbReference type="Pfam" id="PF07690">
    <property type="entry name" value="MFS_1"/>
    <property type="match status" value="1"/>
</dbReference>
<dbReference type="PANTHER" id="PTHR23504">
    <property type="entry name" value="MAJOR FACILITATOR SUPERFAMILY DOMAIN-CONTAINING PROTEIN 10"/>
    <property type="match status" value="1"/>
</dbReference>
<dbReference type="InterPro" id="IPR020846">
    <property type="entry name" value="MFS_dom"/>
</dbReference>
<dbReference type="Gene3D" id="1.20.1250.20">
    <property type="entry name" value="MFS general substrate transporter like domains"/>
    <property type="match status" value="1"/>
</dbReference>
<comment type="subcellular location">
    <subcellularLocation>
        <location evidence="1">Membrane</location>
        <topology evidence="1">Multi-pass membrane protein</topology>
    </subcellularLocation>
</comment>
<evidence type="ECO:0000256" key="3">
    <source>
        <dbReference type="ARBA" id="ARBA00022692"/>
    </source>
</evidence>
<feature type="transmembrane region" description="Helical" evidence="7">
    <location>
        <begin position="183"/>
        <end position="212"/>
    </location>
</feature>
<dbReference type="CDD" id="cd17330">
    <property type="entry name" value="MFS_SLC46_TetA_like"/>
    <property type="match status" value="1"/>
</dbReference>
<gene>
    <name evidence="9" type="ORF">C3747_1g764</name>
</gene>
<keyword evidence="2" id="KW-0813">Transport</keyword>
<dbReference type="InterPro" id="IPR001958">
    <property type="entry name" value="Tet-R_TetA/multi-R_MdtG-like"/>
</dbReference>
<dbReference type="VEuPathDB" id="TriTrypDB:BCY84_13994"/>
<dbReference type="GO" id="GO:0016020">
    <property type="term" value="C:membrane"/>
    <property type="evidence" value="ECO:0007669"/>
    <property type="project" value="UniProtKB-SubCell"/>
</dbReference>
<feature type="region of interest" description="Disordered" evidence="6">
    <location>
        <begin position="242"/>
        <end position="271"/>
    </location>
</feature>
<dbReference type="VEuPathDB" id="TriTrypDB:TcCLB.508465.30"/>
<dbReference type="VEuPathDB" id="TriTrypDB:Tc_MARK_4490"/>
<dbReference type="VEuPathDB" id="TriTrypDB:TCDM_00220"/>
<dbReference type="VEuPathDB" id="TriTrypDB:C3747_1g764"/>
<sequence length="542" mass="59263">MMTHENHSFYFRLAALSMVLVSESISSTLILPFVGLFVARLRNVTPDEAGFLSGILVSVFQLGQIITGKTWGRMSDRFGRKPMIQLGLFFNAVIAIFFGVSPSIEFCILMRFLHGCANGNVLVAKTVIADITDRTTESLGFSAITLFWGVGSIVGPTLGGLLYDPVKNPKLSHFLLTEDPALNFFVVHPAILSMLVTAAFSLLALMSTCLFLPETSKNTVDPLLSLCFSRRNTSAVVVEESIEEKSTQEMESPTYPGISEETDGPSVREDVQQGNRGCGEALFVEEGSSYRAIPVEGASTVTGMRQRKLGLTLEGKNNCENKPQSSFGYREALKSSNTQKVLIMYMCIASTEFALLEVIPLWSIASVEKGGLGLCSADVGWLMGATSVVCVFANINFTSLLRCVQNHRVIWDTSVILWALVSVATPCAIFFPRQWVFTCVAVLNAIREVALSWNFALVYIFIARSSPEEHLGSMNGIAQSLGSLSRLLTMLVLPPLFAWSLQGAQSFPFNHHFVFLADHITTSGELCSFDVPCTSCIEWLAA</sequence>
<protein>
    <recommendedName>
        <fullName evidence="8">Major facilitator superfamily (MFS) profile domain-containing protein</fullName>
    </recommendedName>
</protein>
<evidence type="ECO:0000256" key="6">
    <source>
        <dbReference type="SAM" id="MobiDB-lite"/>
    </source>
</evidence>
<dbReference type="VEuPathDB" id="TriTrypDB:TcCL_NonESM00256"/>
<dbReference type="PRINTS" id="PR01035">
    <property type="entry name" value="TCRTETA"/>
</dbReference>
<dbReference type="Proteomes" id="UP000246078">
    <property type="component" value="Unassembled WGS sequence"/>
</dbReference>
<evidence type="ECO:0000259" key="8">
    <source>
        <dbReference type="PROSITE" id="PS50850"/>
    </source>
</evidence>
<dbReference type="VEuPathDB" id="TriTrypDB:TcBrA4_0062610"/>
<feature type="domain" description="Major facilitator superfamily (MFS) profile" evidence="8">
    <location>
        <begin position="1"/>
        <end position="216"/>
    </location>
</feature>
<evidence type="ECO:0000313" key="9">
    <source>
        <dbReference type="EMBL" id="PWV21916.1"/>
    </source>
</evidence>
<dbReference type="InterPro" id="IPR036259">
    <property type="entry name" value="MFS_trans_sf"/>
</dbReference>
<dbReference type="VEuPathDB" id="TriTrypDB:TcYC6_0068870"/>